<evidence type="ECO:0000259" key="1">
    <source>
        <dbReference type="Pfam" id="PF00126"/>
    </source>
</evidence>
<organism evidence="3 4">
    <name type="scientific">Hansschlegelia beijingensis</name>
    <dbReference type="NCBI Taxonomy" id="1133344"/>
    <lineage>
        <taxon>Bacteria</taxon>
        <taxon>Pseudomonadati</taxon>
        <taxon>Pseudomonadota</taxon>
        <taxon>Alphaproteobacteria</taxon>
        <taxon>Hyphomicrobiales</taxon>
        <taxon>Methylopilaceae</taxon>
        <taxon>Hansschlegelia</taxon>
    </lineage>
</organism>
<dbReference type="Gene3D" id="1.10.10.10">
    <property type="entry name" value="Winged helix-like DNA-binding domain superfamily/Winged helix DNA-binding domain"/>
    <property type="match status" value="1"/>
</dbReference>
<gene>
    <name evidence="3" type="ORF">GGR24_002947</name>
</gene>
<evidence type="ECO:0000313" key="4">
    <source>
        <dbReference type="Proteomes" id="UP000528964"/>
    </source>
</evidence>
<evidence type="ECO:0000313" key="3">
    <source>
        <dbReference type="EMBL" id="MBB3974266.1"/>
    </source>
</evidence>
<sequence>MKKTSDAASVSVALHLGGAIRIGGQRIAIAELKDLLDAVMATGSVQGVAEWQGLSYRAAWARLKECEAAAGRPLVKKIRGHGTGLTDVGRALHEALARAASALEAPLARETRALSRSIAGVLAEGTQQLTFAVSHDLLFMEALSRLGLSDVAVVGSGEALTRLVQGRADAAGFHFGPVEPAEAGPPFADIMKNPGFVVRPLFLREQGLLLARGNPLGVAGLADLAGGRVRYVNRQPGSGTRIWFDQMLADAGLKPADIAGYELEEFTHYAVAAVIASGAADAGLAARSAAERFGLEFLPLGWETYYLASIASLPEDALDELVAELSERAAATPGYRTPPPAG</sequence>
<dbReference type="PANTHER" id="PTHR38431">
    <property type="entry name" value="BLL2305 PROTEIN"/>
    <property type="match status" value="1"/>
</dbReference>
<dbReference type="EMBL" id="JACIDR010000005">
    <property type="protein sequence ID" value="MBB3974266.1"/>
    <property type="molecule type" value="Genomic_DNA"/>
</dbReference>
<dbReference type="RefSeq" id="WP_183396114.1">
    <property type="nucleotide sequence ID" value="NZ_JACIDR010000005.1"/>
</dbReference>
<dbReference type="Gene3D" id="3.40.190.10">
    <property type="entry name" value="Periplasmic binding protein-like II"/>
    <property type="match status" value="1"/>
</dbReference>
<dbReference type="Proteomes" id="UP000528964">
    <property type="component" value="Unassembled WGS sequence"/>
</dbReference>
<name>A0A7W6GFT4_9HYPH</name>
<proteinExistence type="predicted"/>
<evidence type="ECO:0000259" key="2">
    <source>
        <dbReference type="Pfam" id="PF12727"/>
    </source>
</evidence>
<dbReference type="InterPro" id="IPR024370">
    <property type="entry name" value="PBP_domain"/>
</dbReference>
<comment type="caution">
    <text evidence="3">The sequence shown here is derived from an EMBL/GenBank/DDBJ whole genome shotgun (WGS) entry which is preliminary data.</text>
</comment>
<dbReference type="Pfam" id="PF00126">
    <property type="entry name" value="HTH_1"/>
    <property type="match status" value="1"/>
</dbReference>
<feature type="domain" description="PBP" evidence="2">
    <location>
        <begin position="150"/>
        <end position="309"/>
    </location>
</feature>
<keyword evidence="4" id="KW-1185">Reference proteome</keyword>
<dbReference type="InterPro" id="IPR036388">
    <property type="entry name" value="WH-like_DNA-bd_sf"/>
</dbReference>
<feature type="domain" description="HTH lysR-type" evidence="1">
    <location>
        <begin position="35"/>
        <end position="90"/>
    </location>
</feature>
<dbReference type="SUPFAM" id="SSF53850">
    <property type="entry name" value="Periplasmic binding protein-like II"/>
    <property type="match status" value="1"/>
</dbReference>
<reference evidence="3 4" key="1">
    <citation type="submission" date="2020-08" db="EMBL/GenBank/DDBJ databases">
        <title>Genomic Encyclopedia of Type Strains, Phase IV (KMG-IV): sequencing the most valuable type-strain genomes for metagenomic binning, comparative biology and taxonomic classification.</title>
        <authorList>
            <person name="Goeker M."/>
        </authorList>
    </citation>
    <scope>NUCLEOTIDE SEQUENCE [LARGE SCALE GENOMIC DNA]</scope>
    <source>
        <strain evidence="3 4">DSM 25481</strain>
    </source>
</reference>
<dbReference type="SUPFAM" id="SSF46785">
    <property type="entry name" value="Winged helix' DNA-binding domain"/>
    <property type="match status" value="1"/>
</dbReference>
<dbReference type="InterPro" id="IPR036390">
    <property type="entry name" value="WH_DNA-bd_sf"/>
</dbReference>
<protein>
    <submittedName>
        <fullName evidence="3">Molybdate transport repressor ModE-like protein</fullName>
    </submittedName>
</protein>
<dbReference type="PANTHER" id="PTHR38431:SF1">
    <property type="entry name" value="BLL2305 PROTEIN"/>
    <property type="match status" value="1"/>
</dbReference>
<dbReference type="AlphaFoldDB" id="A0A7W6GFT4"/>
<accession>A0A7W6GFT4</accession>
<dbReference type="InterPro" id="IPR000847">
    <property type="entry name" value="LysR_HTH_N"/>
</dbReference>
<dbReference type="Pfam" id="PF12727">
    <property type="entry name" value="PBP_like"/>
    <property type="match status" value="1"/>
</dbReference>